<protein>
    <submittedName>
        <fullName evidence="2">Uncharacterized protein</fullName>
    </submittedName>
</protein>
<gene>
    <name evidence="2" type="ORF">CGSMWGv00703Dmash_00174</name>
</gene>
<evidence type="ECO:0000313" key="2">
    <source>
        <dbReference type="EMBL" id="EIK86689.1"/>
    </source>
</evidence>
<proteinExistence type="predicted"/>
<dbReference type="EMBL" id="ADEV01000003">
    <property type="protein sequence ID" value="EIK86689.1"/>
    <property type="molecule type" value="Genomic_DNA"/>
</dbReference>
<comment type="caution">
    <text evidence="2">The sequence shown here is derived from an EMBL/GenBank/DDBJ whole genome shotgun (WGS) entry which is preliminary data.</text>
</comment>
<accession>I4MBU9</accession>
<reference evidence="2 3" key="1">
    <citation type="journal article" date="2012" name="J. Bacteriol.">
        <title>Comparative Genomic Analyses of 17 Clinical Isolates of Gardnerella vaginalis Provide Evidence of Multiple Genetically Isolated Clades Consistent with Subspeciation into Genovars.</title>
        <authorList>
            <person name="Ahmed A."/>
            <person name="Earl J."/>
            <person name="Retchless A."/>
            <person name="Hillier S."/>
            <person name="Rabe L."/>
            <person name="Cherpes T."/>
            <person name="Powell E."/>
            <person name="Janto B."/>
            <person name="Eutsey R."/>
            <person name="Hiller N.L."/>
            <person name="Boissy R."/>
            <person name="Dahlgreen M."/>
            <person name="Hall B."/>
            <person name="Costerton J."/>
            <person name="Post J.C."/>
            <person name="Hu F."/>
            <person name="Ehrlich G."/>
        </authorList>
    </citation>
    <scope>NUCLEOTIDE SEQUENCE [LARGE SCALE GENOMIC DNA]</scope>
    <source>
        <strain evidence="2 3">00703Dmash</strain>
    </source>
</reference>
<name>I4MBU9_9BIFI</name>
<evidence type="ECO:0000256" key="1">
    <source>
        <dbReference type="SAM" id="MobiDB-lite"/>
    </source>
</evidence>
<feature type="region of interest" description="Disordered" evidence="1">
    <location>
        <begin position="1"/>
        <end position="32"/>
    </location>
</feature>
<sequence>MRNRRKIAGGAEITSVGPDLDSASEGKHYDNK</sequence>
<dbReference type="AlphaFoldDB" id="I4MBU9"/>
<evidence type="ECO:0000313" key="3">
    <source>
        <dbReference type="Proteomes" id="UP000033074"/>
    </source>
</evidence>
<dbReference type="Proteomes" id="UP000033074">
    <property type="component" value="Unassembled WGS sequence"/>
</dbReference>
<organism evidence="2 3">
    <name type="scientific">Gardnerella greenwoodii 00703Dmash</name>
    <dbReference type="NCBI Taxonomy" id="698960"/>
    <lineage>
        <taxon>Bacteria</taxon>
        <taxon>Bacillati</taxon>
        <taxon>Actinomycetota</taxon>
        <taxon>Actinomycetes</taxon>
        <taxon>Bifidobacteriales</taxon>
        <taxon>Bifidobacteriaceae</taxon>
        <taxon>Gardnerella</taxon>
        <taxon>Gardnerella greenwoodii</taxon>
    </lineage>
</organism>